<gene>
    <name evidence="2" type="ORF">HfgLR_07570</name>
</gene>
<dbReference type="RefSeq" id="WP_255409903.1">
    <property type="nucleotide sequence ID" value="NZ_CP011947.1"/>
</dbReference>
<keyword evidence="1" id="KW-0472">Membrane</keyword>
<keyword evidence="1" id="KW-0812">Transmembrane</keyword>
<evidence type="ECO:0000313" key="3">
    <source>
        <dbReference type="Proteomes" id="UP000663064"/>
    </source>
</evidence>
<name>A0A871BFR6_HALGI</name>
<sequence>MRPSTLIFAFGGLLFVLPIPGTFIAGALVLLAGALARWLGS</sequence>
<dbReference type="GeneID" id="79236247"/>
<protein>
    <submittedName>
        <fullName evidence="2">Uncharacterized protein</fullName>
    </submittedName>
</protein>
<proteinExistence type="predicted"/>
<keyword evidence="1" id="KW-1133">Transmembrane helix</keyword>
<organism evidence="2 3">
    <name type="scientific">Haloferax gibbonsii</name>
    <dbReference type="NCBI Taxonomy" id="35746"/>
    <lineage>
        <taxon>Archaea</taxon>
        <taxon>Methanobacteriati</taxon>
        <taxon>Methanobacteriota</taxon>
        <taxon>Stenosarchaea group</taxon>
        <taxon>Halobacteria</taxon>
        <taxon>Halobacteriales</taxon>
        <taxon>Haloferacaceae</taxon>
        <taxon>Haloferax</taxon>
    </lineage>
</organism>
<evidence type="ECO:0000256" key="1">
    <source>
        <dbReference type="SAM" id="Phobius"/>
    </source>
</evidence>
<dbReference type="EMBL" id="CP063205">
    <property type="protein sequence ID" value="QOS11656.1"/>
    <property type="molecule type" value="Genomic_DNA"/>
</dbReference>
<dbReference type="AlphaFoldDB" id="A0A871BFR6"/>
<dbReference type="Proteomes" id="UP000663064">
    <property type="component" value="Chromosome"/>
</dbReference>
<feature type="transmembrane region" description="Helical" evidence="1">
    <location>
        <begin position="6"/>
        <end position="36"/>
    </location>
</feature>
<evidence type="ECO:0000313" key="2">
    <source>
        <dbReference type="EMBL" id="QOS11656.1"/>
    </source>
</evidence>
<accession>A0A871BFR6</accession>
<reference evidence="2" key="1">
    <citation type="journal article" date="2021" name="Front. Microbiol.">
        <title>Cellular and Genomic Properties of Haloferax gibbonsii LR2-5, the Host of Euryarchaeal Virus HFTV1.</title>
        <authorList>
            <person name="Tittes C."/>
            <person name="Schwarzer S."/>
            <person name="Pfeiffer F."/>
            <person name="Dyall-Smith M."/>
            <person name="Rodriguez-Franco M."/>
            <person name="Oksanen H.M."/>
            <person name="Quax T.E.F."/>
        </authorList>
    </citation>
    <scope>NUCLEOTIDE SEQUENCE</scope>
    <source>
        <strain evidence="2">LR2-5</strain>
    </source>
</reference>